<evidence type="ECO:0000313" key="1">
    <source>
        <dbReference type="EMBL" id="MST34369.1"/>
    </source>
</evidence>
<accession>A0ABW9QXJ2</accession>
<name>A0ABW9QXJ2_9ACTN</name>
<reference evidence="1 2" key="1">
    <citation type="submission" date="2019-11" db="EMBL/GenBank/DDBJ databases">
        <title>Acidiferrimicrobium australis gen. nov., sp. nov., an acidophilic and obligately heterotrophic, member of the Actinobacteria that catalyses dissimilatory oxido- reduction of iron isolated from metal-rich acidic water in Chile.</title>
        <authorList>
            <person name="Gonzalez D."/>
            <person name="Huber K."/>
            <person name="Hedrich S."/>
            <person name="Rojas-Villalobos C."/>
            <person name="Quatrini R."/>
            <person name="Dinamarca M.A."/>
            <person name="Schwarz A."/>
            <person name="Canales C."/>
            <person name="Nancucheo I."/>
        </authorList>
    </citation>
    <scope>NUCLEOTIDE SEQUENCE [LARGE SCALE GENOMIC DNA]</scope>
    <source>
        <strain evidence="1 2">USS-CCA1</strain>
    </source>
</reference>
<organism evidence="1 2">
    <name type="scientific">Acidiferrimicrobium australe</name>
    <dbReference type="NCBI Taxonomy" id="2664430"/>
    <lineage>
        <taxon>Bacteria</taxon>
        <taxon>Bacillati</taxon>
        <taxon>Actinomycetota</taxon>
        <taxon>Acidimicrobiia</taxon>
        <taxon>Acidimicrobiales</taxon>
        <taxon>Acidimicrobiaceae</taxon>
        <taxon>Acidiferrimicrobium</taxon>
    </lineage>
</organism>
<gene>
    <name evidence="1" type="ORF">GHK86_16785</name>
</gene>
<dbReference type="Pfam" id="PF13549">
    <property type="entry name" value="ATP-grasp_5"/>
    <property type="match status" value="1"/>
</dbReference>
<evidence type="ECO:0000313" key="2">
    <source>
        <dbReference type="Proteomes" id="UP000437736"/>
    </source>
</evidence>
<feature type="non-terminal residue" evidence="1">
    <location>
        <position position="1"/>
    </location>
</feature>
<keyword evidence="2" id="KW-1185">Reference proteome</keyword>
<dbReference type="Proteomes" id="UP000437736">
    <property type="component" value="Unassembled WGS sequence"/>
</dbReference>
<evidence type="ECO:0008006" key="3">
    <source>
        <dbReference type="Google" id="ProtNLM"/>
    </source>
</evidence>
<comment type="caution">
    <text evidence="1">The sequence shown here is derived from an EMBL/GenBank/DDBJ whole genome shotgun (WGS) entry which is preliminary data.</text>
</comment>
<protein>
    <recommendedName>
        <fullName evidence="3">CoA-binding protein</fullName>
    </recommendedName>
</protein>
<dbReference type="Gene3D" id="3.30.470.20">
    <property type="entry name" value="ATP-grasp fold, B domain"/>
    <property type="match status" value="1"/>
</dbReference>
<dbReference type="EMBL" id="WJHE01000971">
    <property type="protein sequence ID" value="MST34369.1"/>
    <property type="molecule type" value="Genomic_DNA"/>
</dbReference>
<sequence length="79" mass="7541">DAADATEMAAAVPGVPPGGPANAAVVATLLALSRLVTDHPEIDAVDVNPLVLGPGGGVAVDALVVVGSPHHPQPQGAPA</sequence>
<proteinExistence type="predicted"/>